<dbReference type="PROSITE" id="PS50111">
    <property type="entry name" value="CHEMOTAXIS_TRANSDUC_2"/>
    <property type="match status" value="1"/>
</dbReference>
<evidence type="ECO:0000256" key="9">
    <source>
        <dbReference type="SAM" id="Phobius"/>
    </source>
</evidence>
<dbReference type="Pfam" id="PF00672">
    <property type="entry name" value="HAMP"/>
    <property type="match status" value="1"/>
</dbReference>
<keyword evidence="5 9" id="KW-0472">Membrane</keyword>
<name>A0A168Q5N5_9BACL</name>
<dbReference type="Gene3D" id="6.10.340.10">
    <property type="match status" value="1"/>
</dbReference>
<comment type="similarity">
    <text evidence="7">Belongs to the methyl-accepting chemotaxis (MCP) protein family.</text>
</comment>
<comment type="caution">
    <text evidence="12">The sequence shown here is derived from an EMBL/GenBank/DDBJ whole genome shotgun (WGS) entry which is preliminary data.</text>
</comment>
<keyword evidence="13" id="KW-1185">Reference proteome</keyword>
<protein>
    <recommendedName>
        <fullName evidence="14">Chemotaxis protein</fullName>
    </recommendedName>
</protein>
<reference evidence="12 13" key="1">
    <citation type="submission" date="2016-03" db="EMBL/GenBank/DDBJ databases">
        <title>Draft genome sequence of Paenibacillus antarcticus CECT 5836.</title>
        <authorList>
            <person name="Shin S.-K."/>
            <person name="Yi H."/>
        </authorList>
    </citation>
    <scope>NUCLEOTIDE SEQUENCE [LARGE SCALE GENOMIC DNA]</scope>
    <source>
        <strain evidence="12 13">CECT 5836</strain>
    </source>
</reference>
<dbReference type="PANTHER" id="PTHR32089">
    <property type="entry name" value="METHYL-ACCEPTING CHEMOTAXIS PROTEIN MCPB"/>
    <property type="match status" value="1"/>
</dbReference>
<evidence type="ECO:0000256" key="6">
    <source>
        <dbReference type="ARBA" id="ARBA00023224"/>
    </source>
</evidence>
<sequence length="573" mass="62193">MNRLSEMLSTMSIRTRLFLLCMLILIGSFVVMGYQQGVRVTTLIEGEALEKAQSDLQMGMEMIDTKYPGSWHVEEDKLYKGETLINNNFEIVDAIGKLTNGDTSTIFLGDTRVTTSVIVDGKRAVGTKVSANVADQVLKEGQVYLGQANVVGHTYQAAYMPIKDSSGKVIGIWYVGAPDANERIQQIKKDMMTELVVQGIIILFIALLLYFVLTRPMVNRIQDSARVLQIIANGDLTSNDLQTKSKDETGLLIQSVNKVAKDLRSVLTQVKEASVLVASSSQELAASTEETSKATEQINLAVQEVAIGSEKQLSSIKHSTESVLEISRGMDQVANAIQTMADYSSIANDNARLGTQVVSHNIEHMNLMQQTVEEAANAIQILEGKSKEIDLIIVAITQIANQTNLLALNAAIEAARAGEHGKGFAVVASEVKKLAYQSGKSAEQVRELIGQIQADSYRAVLAMNQGTKVVQQGMQQVQQSGIAFNDISNAIAEISSQSQEVSAIVEQVQSNSHEAVNIMERIASILQQSTDNTQNVASSVEEQNASSEEISASVAYLSNMAEELQALIGKFKV</sequence>
<evidence type="ECO:0000256" key="2">
    <source>
        <dbReference type="ARBA" id="ARBA00022475"/>
    </source>
</evidence>
<accession>A0A168Q5N5</accession>
<evidence type="ECO:0000256" key="1">
    <source>
        <dbReference type="ARBA" id="ARBA00004651"/>
    </source>
</evidence>
<dbReference type="RefSeq" id="WP_084402871.1">
    <property type="nucleotide sequence ID" value="NZ_CP043611.1"/>
</dbReference>
<dbReference type="SMART" id="SM00283">
    <property type="entry name" value="MA"/>
    <property type="match status" value="1"/>
</dbReference>
<feature type="domain" description="Methyl-accepting transducer" evidence="10">
    <location>
        <begin position="287"/>
        <end position="523"/>
    </location>
</feature>
<evidence type="ECO:0000256" key="8">
    <source>
        <dbReference type="PROSITE-ProRule" id="PRU00284"/>
    </source>
</evidence>
<dbReference type="InterPro" id="IPR029151">
    <property type="entry name" value="Sensor-like_sf"/>
</dbReference>
<dbReference type="GO" id="GO:0007165">
    <property type="term" value="P:signal transduction"/>
    <property type="evidence" value="ECO:0007669"/>
    <property type="project" value="UniProtKB-KW"/>
</dbReference>
<keyword evidence="4 9" id="KW-1133">Transmembrane helix</keyword>
<feature type="transmembrane region" description="Helical" evidence="9">
    <location>
        <begin position="195"/>
        <end position="213"/>
    </location>
</feature>
<dbReference type="PANTHER" id="PTHR32089:SF112">
    <property type="entry name" value="LYSOZYME-LIKE PROTEIN-RELATED"/>
    <property type="match status" value="1"/>
</dbReference>
<evidence type="ECO:0000256" key="4">
    <source>
        <dbReference type="ARBA" id="ARBA00022989"/>
    </source>
</evidence>
<evidence type="ECO:0000313" key="12">
    <source>
        <dbReference type="EMBL" id="OAB47411.1"/>
    </source>
</evidence>
<evidence type="ECO:0000259" key="10">
    <source>
        <dbReference type="PROSITE" id="PS50111"/>
    </source>
</evidence>
<dbReference type="AlphaFoldDB" id="A0A168Q5N5"/>
<organism evidence="12 13">
    <name type="scientific">Paenibacillus antarcticus</name>
    <dbReference type="NCBI Taxonomy" id="253703"/>
    <lineage>
        <taxon>Bacteria</taxon>
        <taxon>Bacillati</taxon>
        <taxon>Bacillota</taxon>
        <taxon>Bacilli</taxon>
        <taxon>Bacillales</taxon>
        <taxon>Paenibacillaceae</taxon>
        <taxon>Paenibacillus</taxon>
    </lineage>
</organism>
<evidence type="ECO:0000259" key="11">
    <source>
        <dbReference type="PROSITE" id="PS50885"/>
    </source>
</evidence>
<evidence type="ECO:0000256" key="7">
    <source>
        <dbReference type="ARBA" id="ARBA00029447"/>
    </source>
</evidence>
<evidence type="ECO:0008006" key="14">
    <source>
        <dbReference type="Google" id="ProtNLM"/>
    </source>
</evidence>
<keyword evidence="3 9" id="KW-0812">Transmembrane</keyword>
<keyword evidence="6 8" id="KW-0807">Transducer</keyword>
<evidence type="ECO:0000313" key="13">
    <source>
        <dbReference type="Proteomes" id="UP000077355"/>
    </source>
</evidence>
<dbReference type="SUPFAM" id="SSF58104">
    <property type="entry name" value="Methyl-accepting chemotaxis protein (MCP) signaling domain"/>
    <property type="match status" value="1"/>
</dbReference>
<dbReference type="Pfam" id="PF17202">
    <property type="entry name" value="sCache_3_3"/>
    <property type="match status" value="1"/>
</dbReference>
<proteinExistence type="inferred from homology"/>
<dbReference type="InterPro" id="IPR004089">
    <property type="entry name" value="MCPsignal_dom"/>
</dbReference>
<dbReference type="InterPro" id="IPR003660">
    <property type="entry name" value="HAMP_dom"/>
</dbReference>
<dbReference type="Proteomes" id="UP000077355">
    <property type="component" value="Unassembled WGS sequence"/>
</dbReference>
<dbReference type="PROSITE" id="PS50885">
    <property type="entry name" value="HAMP"/>
    <property type="match status" value="1"/>
</dbReference>
<comment type="subcellular location">
    <subcellularLocation>
        <location evidence="1">Cell membrane</location>
        <topology evidence="1">Multi-pass membrane protein</topology>
    </subcellularLocation>
</comment>
<keyword evidence="2" id="KW-1003">Cell membrane</keyword>
<dbReference type="SUPFAM" id="SSF103190">
    <property type="entry name" value="Sensory domain-like"/>
    <property type="match status" value="1"/>
</dbReference>
<gene>
    <name evidence="12" type="ORF">PBAT_06860</name>
</gene>
<dbReference type="CDD" id="cd11386">
    <property type="entry name" value="MCP_signal"/>
    <property type="match status" value="1"/>
</dbReference>
<dbReference type="GO" id="GO:0005886">
    <property type="term" value="C:plasma membrane"/>
    <property type="evidence" value="ECO:0007669"/>
    <property type="project" value="UniProtKB-SubCell"/>
</dbReference>
<evidence type="ECO:0000256" key="3">
    <source>
        <dbReference type="ARBA" id="ARBA00022692"/>
    </source>
</evidence>
<dbReference type="EMBL" id="LVJI01000007">
    <property type="protein sequence ID" value="OAB47411.1"/>
    <property type="molecule type" value="Genomic_DNA"/>
</dbReference>
<feature type="domain" description="HAMP" evidence="11">
    <location>
        <begin position="215"/>
        <end position="268"/>
    </location>
</feature>
<dbReference type="OrthoDB" id="9814363at2"/>
<dbReference type="InterPro" id="IPR033463">
    <property type="entry name" value="sCache_3"/>
</dbReference>
<dbReference type="Gene3D" id="1.10.287.950">
    <property type="entry name" value="Methyl-accepting chemotaxis protein"/>
    <property type="match status" value="1"/>
</dbReference>
<dbReference type="Pfam" id="PF00015">
    <property type="entry name" value="MCPsignal"/>
    <property type="match status" value="1"/>
</dbReference>
<evidence type="ECO:0000256" key="5">
    <source>
        <dbReference type="ARBA" id="ARBA00023136"/>
    </source>
</evidence>